<comment type="caution">
    <text evidence="2">The sequence shown here is derived from an EMBL/GenBank/DDBJ whole genome shotgun (WGS) entry which is preliminary data.</text>
</comment>
<feature type="signal peptide" evidence="1">
    <location>
        <begin position="1"/>
        <end position="20"/>
    </location>
</feature>
<accession>A0A6A0AHY9</accession>
<evidence type="ECO:0008006" key="4">
    <source>
        <dbReference type="Google" id="ProtNLM"/>
    </source>
</evidence>
<evidence type="ECO:0000256" key="1">
    <source>
        <dbReference type="SAM" id="SignalP"/>
    </source>
</evidence>
<keyword evidence="3" id="KW-1185">Reference proteome</keyword>
<evidence type="ECO:0000313" key="2">
    <source>
        <dbReference type="EMBL" id="GFH31457.1"/>
    </source>
</evidence>
<organism evidence="2 3">
    <name type="scientific">Haematococcus lacustris</name>
    <name type="common">Green alga</name>
    <name type="synonym">Haematococcus pluvialis</name>
    <dbReference type="NCBI Taxonomy" id="44745"/>
    <lineage>
        <taxon>Eukaryota</taxon>
        <taxon>Viridiplantae</taxon>
        <taxon>Chlorophyta</taxon>
        <taxon>core chlorophytes</taxon>
        <taxon>Chlorophyceae</taxon>
        <taxon>CS clade</taxon>
        <taxon>Chlamydomonadales</taxon>
        <taxon>Haematococcaceae</taxon>
        <taxon>Haematococcus</taxon>
    </lineage>
</organism>
<evidence type="ECO:0000313" key="3">
    <source>
        <dbReference type="Proteomes" id="UP000485058"/>
    </source>
</evidence>
<protein>
    <recommendedName>
        <fullName evidence="4">Secreted protein</fullName>
    </recommendedName>
</protein>
<feature type="non-terminal residue" evidence="2">
    <location>
        <position position="278"/>
    </location>
</feature>
<proteinExistence type="predicted"/>
<dbReference type="EMBL" id="BLLF01005644">
    <property type="protein sequence ID" value="GFH31457.1"/>
    <property type="molecule type" value="Genomic_DNA"/>
</dbReference>
<dbReference type="Proteomes" id="UP000485058">
    <property type="component" value="Unassembled WGS sequence"/>
</dbReference>
<dbReference type="AlphaFoldDB" id="A0A6A0AHY9"/>
<keyword evidence="1" id="KW-0732">Signal</keyword>
<sequence>MMRQAWLCVVALWSLLRCDAFEWPQCSITQQHTICALGFGESWTPTPRNVSGTLTITGIPGSPASTLNLGMLGRNSLGPASALNLQDLTVVTDIAVPRANTPLNYLVPLNLSDSGTLSITYTNVTLRLPSSCISLAQYAAALCRSSVNSNTTINRWGVGYRTWATAVVIARNLNLTCGQPLPPSFNLMCTNVAVTEPEQLLAALVATGGMAVGTTSYIHILSNISLQAVAYEPWAGALATPRWCSDRGQLVIVTNMVVIAGACELPGTMHRTDGLVRP</sequence>
<feature type="chain" id="PRO_5025526539" description="Secreted protein" evidence="1">
    <location>
        <begin position="21"/>
        <end position="278"/>
    </location>
</feature>
<reference evidence="2 3" key="1">
    <citation type="submission" date="2020-02" db="EMBL/GenBank/DDBJ databases">
        <title>Draft genome sequence of Haematococcus lacustris strain NIES-144.</title>
        <authorList>
            <person name="Morimoto D."/>
            <person name="Nakagawa S."/>
            <person name="Yoshida T."/>
            <person name="Sawayama S."/>
        </authorList>
    </citation>
    <scope>NUCLEOTIDE SEQUENCE [LARGE SCALE GENOMIC DNA]</scope>
    <source>
        <strain evidence="2 3">NIES-144</strain>
    </source>
</reference>
<gene>
    <name evidence="2" type="ORF">HaLaN_30513</name>
</gene>
<name>A0A6A0AHY9_HAELA</name>
<feature type="non-terminal residue" evidence="2">
    <location>
        <position position="1"/>
    </location>
</feature>